<organism evidence="1 2">
    <name type="scientific">Veillonella absiana</name>
    <dbReference type="NCBI Taxonomy" id="3079305"/>
    <lineage>
        <taxon>Bacteria</taxon>
        <taxon>Bacillati</taxon>
        <taxon>Bacillota</taxon>
        <taxon>Negativicutes</taxon>
        <taxon>Veillonellales</taxon>
        <taxon>Veillonellaceae</taxon>
        <taxon>Veillonella</taxon>
    </lineage>
</organism>
<dbReference type="RefSeq" id="WP_317329739.1">
    <property type="nucleotide sequence ID" value="NZ_JAWJZA010000002.1"/>
</dbReference>
<accession>A0ABU3Z7V1</accession>
<proteinExistence type="predicted"/>
<comment type="caution">
    <text evidence="1">The sequence shown here is derived from an EMBL/GenBank/DDBJ whole genome shotgun (WGS) entry which is preliminary data.</text>
</comment>
<dbReference type="Proteomes" id="UP001272515">
    <property type="component" value="Unassembled WGS sequence"/>
</dbReference>
<protein>
    <submittedName>
        <fullName evidence="1">Uncharacterized protein</fullName>
    </submittedName>
</protein>
<dbReference type="EMBL" id="JAWJZB010000004">
    <property type="protein sequence ID" value="MDV5088000.1"/>
    <property type="molecule type" value="Genomic_DNA"/>
</dbReference>
<reference evidence="1 2" key="1">
    <citation type="submission" date="2023-10" db="EMBL/GenBank/DDBJ databases">
        <title>Veillonella sp. nov., isolated from a pig farm feces dump.</title>
        <authorList>
            <person name="Chang Y.-H."/>
        </authorList>
    </citation>
    <scope>NUCLEOTIDE SEQUENCE [LARGE SCALE GENOMIC DNA]</scope>
    <source>
        <strain evidence="1 2">YH-vei2233</strain>
    </source>
</reference>
<name>A0ABU3Z7V1_9FIRM</name>
<sequence>MKRGFVALNTASTLKAGGSLRLRERDPVEVRIWDGPVDVSQICLGGK</sequence>
<evidence type="ECO:0000313" key="1">
    <source>
        <dbReference type="EMBL" id="MDV5088000.1"/>
    </source>
</evidence>
<evidence type="ECO:0000313" key="2">
    <source>
        <dbReference type="Proteomes" id="UP001272515"/>
    </source>
</evidence>
<keyword evidence="2" id="KW-1185">Reference proteome</keyword>
<gene>
    <name evidence="1" type="ORF">RVY80_03945</name>
</gene>